<dbReference type="EMBL" id="JACBYR010000002">
    <property type="protein sequence ID" value="NYE85551.1"/>
    <property type="molecule type" value="Genomic_DNA"/>
</dbReference>
<dbReference type="AlphaFoldDB" id="A0A7Y9IYY4"/>
<feature type="domain" description="Pilus formation protein N-terminal" evidence="3">
    <location>
        <begin position="1"/>
        <end position="65"/>
    </location>
</feature>
<dbReference type="InterPro" id="IPR004846">
    <property type="entry name" value="T2SS/T3SS_dom"/>
</dbReference>
<evidence type="ECO:0000259" key="2">
    <source>
        <dbReference type="Pfam" id="PF00263"/>
    </source>
</evidence>
<dbReference type="Pfam" id="PF00263">
    <property type="entry name" value="Secretin"/>
    <property type="match status" value="1"/>
</dbReference>
<dbReference type="PRINTS" id="PR00811">
    <property type="entry name" value="BCTERIALGSPD"/>
</dbReference>
<evidence type="ECO:0000313" key="5">
    <source>
        <dbReference type="Proteomes" id="UP000542125"/>
    </source>
</evidence>
<protein>
    <submittedName>
        <fullName evidence="4">Flp pilus assembly secretin CpaC</fullName>
    </submittedName>
</protein>
<dbReference type="InterPro" id="IPR001775">
    <property type="entry name" value="GspD/PilQ"/>
</dbReference>
<dbReference type="PANTHER" id="PTHR30332:SF17">
    <property type="entry name" value="TYPE IV PILIATION SYSTEM PROTEIN DR_0774-RELATED"/>
    <property type="match status" value="1"/>
</dbReference>
<dbReference type="PANTHER" id="PTHR30332">
    <property type="entry name" value="PROBABLE GENERAL SECRETION PATHWAY PROTEIN D"/>
    <property type="match status" value="1"/>
</dbReference>
<feature type="domain" description="Type II/III secretion system secretin-like" evidence="2">
    <location>
        <begin position="222"/>
        <end position="378"/>
    </location>
</feature>
<reference evidence="4 5" key="1">
    <citation type="submission" date="2020-07" db="EMBL/GenBank/DDBJ databases">
        <title>Genomic Encyclopedia of Type Strains, Phase IV (KMG-V): Genome sequencing to study the core and pangenomes of soil and plant-associated prokaryotes.</title>
        <authorList>
            <person name="Whitman W."/>
        </authorList>
    </citation>
    <scope>NUCLEOTIDE SEQUENCE [LARGE SCALE GENOMIC DNA]</scope>
    <source>
        <strain evidence="4 5">SAS40</strain>
    </source>
</reference>
<dbReference type="GO" id="GO:0015627">
    <property type="term" value="C:type II protein secretion system complex"/>
    <property type="evidence" value="ECO:0007669"/>
    <property type="project" value="TreeGrafter"/>
</dbReference>
<dbReference type="GO" id="GO:0009306">
    <property type="term" value="P:protein secretion"/>
    <property type="evidence" value="ECO:0007669"/>
    <property type="project" value="InterPro"/>
</dbReference>
<dbReference type="InterPro" id="IPR032789">
    <property type="entry name" value="T2SS-T3SS_pil_N"/>
</dbReference>
<organism evidence="4 5">
    <name type="scientific">Pigmentiphaga litoralis</name>
    <dbReference type="NCBI Taxonomy" id="516702"/>
    <lineage>
        <taxon>Bacteria</taxon>
        <taxon>Pseudomonadati</taxon>
        <taxon>Pseudomonadota</taxon>
        <taxon>Betaproteobacteria</taxon>
        <taxon>Burkholderiales</taxon>
        <taxon>Alcaligenaceae</taxon>
        <taxon>Pigmentiphaga</taxon>
    </lineage>
</organism>
<gene>
    <name evidence="4" type="ORF">FHW18_004858</name>
</gene>
<evidence type="ECO:0000256" key="1">
    <source>
        <dbReference type="RuleBase" id="RU004003"/>
    </source>
</evidence>
<comment type="similarity">
    <text evidence="1">Belongs to the bacterial secretin family.</text>
</comment>
<evidence type="ECO:0000313" key="4">
    <source>
        <dbReference type="EMBL" id="NYE85551.1"/>
    </source>
</evidence>
<comment type="caution">
    <text evidence="4">The sequence shown here is derived from an EMBL/GenBank/DDBJ whole genome shotgun (WGS) entry which is preliminary data.</text>
</comment>
<proteinExistence type="inferred from homology"/>
<keyword evidence="5" id="KW-1185">Reference proteome</keyword>
<dbReference type="InterPro" id="IPR050810">
    <property type="entry name" value="Bact_Secretion_Sys_Channel"/>
</dbReference>
<accession>A0A7Y9IYY4</accession>
<evidence type="ECO:0000259" key="3">
    <source>
        <dbReference type="Pfam" id="PF13629"/>
    </source>
</evidence>
<sequence>MELFVGETFVLPTPGVARIAVGNGRVIHAATGDDKEVILFGNAPGESSLVVWNADGVARRLRISVVATQARRVQQELAAFLARIPNARSVVVGDKVIIEGDDLSDADQAKIAVLAKRYPQIVDFTEQVGWERMIMMDVKVVELPRSTMEELGVRWDAATTGGLTAGVAWDAAVGSRFRAAADAASAGESIRPGGNAIALPFPTSAPAGYLGANALLSSRLNAMARKGDALILAEPQLSARSGSTARFLAGGEVPYSTTDRNGASNTAFKPYGVTLQITPRVDRTGTVRSVIDVEVSTVDPSVTGTGGPALKVRRTSTEFNVRPNETLVLSGFLSLEQAQEVSSVPGLARLPLLGALFRSTRTQRADTELVIFVTPRVVTAGNPDLRERVRRADALVDAAMPERRLLIPVHPDVFFTEPQ</sequence>
<dbReference type="Proteomes" id="UP000542125">
    <property type="component" value="Unassembled WGS sequence"/>
</dbReference>
<dbReference type="Pfam" id="PF13629">
    <property type="entry name" value="T2SS-T3SS_pil_N"/>
    <property type="match status" value="1"/>
</dbReference>
<name>A0A7Y9IYY4_9BURK</name>
<dbReference type="RefSeq" id="WP_179589575.1">
    <property type="nucleotide sequence ID" value="NZ_JACBYR010000002.1"/>
</dbReference>